<dbReference type="InterPro" id="IPR046733">
    <property type="entry name" value="DUF6625"/>
</dbReference>
<dbReference type="Proteomes" id="UP000249518">
    <property type="component" value="Unassembled WGS sequence"/>
</dbReference>
<keyword evidence="2" id="KW-1185">Reference proteome</keyword>
<dbReference type="OrthoDB" id="1910631at2"/>
<gene>
    <name evidence="1" type="ORF">B0I10_101309</name>
</gene>
<proteinExistence type="predicted"/>
<dbReference type="RefSeq" id="WP_112084712.1">
    <property type="nucleotide sequence ID" value="NZ_QLSV01000001.1"/>
</dbReference>
<protein>
    <submittedName>
        <fullName evidence="1">Uncharacterized protein</fullName>
    </submittedName>
</protein>
<name>A0A328WY31_9FLAO</name>
<organism evidence="1 2">
    <name type="scientific">Flavobacterium lacus</name>
    <dbReference type="NCBI Taxonomy" id="1353778"/>
    <lineage>
        <taxon>Bacteria</taxon>
        <taxon>Pseudomonadati</taxon>
        <taxon>Bacteroidota</taxon>
        <taxon>Flavobacteriia</taxon>
        <taxon>Flavobacteriales</taxon>
        <taxon>Flavobacteriaceae</taxon>
        <taxon>Flavobacterium</taxon>
    </lineage>
</organism>
<dbReference type="Pfam" id="PF20330">
    <property type="entry name" value="DUF6625"/>
    <property type="match status" value="1"/>
</dbReference>
<dbReference type="EMBL" id="QLSV01000001">
    <property type="protein sequence ID" value="RAR51133.1"/>
    <property type="molecule type" value="Genomic_DNA"/>
</dbReference>
<comment type="caution">
    <text evidence="1">The sequence shown here is derived from an EMBL/GenBank/DDBJ whole genome shotgun (WGS) entry which is preliminary data.</text>
</comment>
<dbReference type="AlphaFoldDB" id="A0A328WY31"/>
<evidence type="ECO:0000313" key="2">
    <source>
        <dbReference type="Proteomes" id="UP000249518"/>
    </source>
</evidence>
<sequence length="325" mass="39626">MRTVLILPYFGKFPNYFRLYLETIRLNDAVDWLFFTDDKTEYDFPDNVTVVYKKFDEIQLLFQSKFEFKIFLESPFKLCDFRPSFGYVFEEYLTNYDYWGHCDPDILWGNFNNFLNWDILSKYDKIFTFGHLTLYKNTQEINKLFMSPLNGAERFKTVFTHPKGFAFDEKQNNSINSIFDSHSLPVFQTSYAADIDPYHTNMILSNYNYTANTYTTDLIKEQLFTWENGCVYRYYIEKGKLIKEEFLYIHLQKRQMKCNFTDFNVDKILISFDEFLLLEEVITLQNFTTFYRKKWFNRQFFKVKWNSFKYKLKYKDYFYGAKKNL</sequence>
<accession>A0A328WY31</accession>
<evidence type="ECO:0000313" key="1">
    <source>
        <dbReference type="EMBL" id="RAR51133.1"/>
    </source>
</evidence>
<reference evidence="1 2" key="1">
    <citation type="submission" date="2018-06" db="EMBL/GenBank/DDBJ databases">
        <title>Genomic Encyclopedia of Type Strains, Phase III (KMG-III): the genomes of soil and plant-associated and newly described type strains.</title>
        <authorList>
            <person name="Whitman W."/>
        </authorList>
    </citation>
    <scope>NUCLEOTIDE SEQUENCE [LARGE SCALE GENOMIC DNA]</scope>
    <source>
        <strain evidence="1 2">CGMCC 1.12504</strain>
    </source>
</reference>